<reference evidence="1 2" key="1">
    <citation type="journal article" date="2006" name="J. Gen. Virol.">
        <title>Genome sequences of two frog herpesviruses.</title>
        <authorList>
            <person name="Davison A.J."/>
            <person name="Cunningham C."/>
            <person name="Sauerbier W."/>
            <person name="McKinnell R.G."/>
        </authorList>
    </citation>
    <scope>NUCLEOTIDE SEQUENCE [LARGE SCALE GENOMIC DNA]</scope>
    <source>
        <strain evidence="1">ATCC VR-568</strain>
    </source>
</reference>
<evidence type="ECO:0000313" key="1">
    <source>
        <dbReference type="EMBL" id="ABG25702.1"/>
    </source>
</evidence>
<accession>Q14W20</accession>
<proteinExistence type="predicted"/>
<dbReference type="Proteomes" id="UP000120576">
    <property type="component" value="Genome"/>
</dbReference>
<organism evidence="1 2">
    <name type="scientific">Ranid herpesvirus 2</name>
    <dbReference type="NCBI Taxonomy" id="389214"/>
    <lineage>
        <taxon>Viruses</taxon>
        <taxon>Duplodnaviria</taxon>
        <taxon>Heunggongvirae</taxon>
        <taxon>Peploviricota</taxon>
        <taxon>Herviviricetes</taxon>
        <taxon>Herpesvirales</taxon>
        <taxon>Alloherpesviridae</taxon>
        <taxon>Batravirus</taxon>
        <taxon>Batravirus ranidallo2</taxon>
    </lineage>
</organism>
<protein>
    <submittedName>
        <fullName evidence="1">ORF86</fullName>
    </submittedName>
</protein>
<evidence type="ECO:0000313" key="2">
    <source>
        <dbReference type="Proteomes" id="UP000120576"/>
    </source>
</evidence>
<sequence length="234" mass="26413">MSSLDAIARLRKRRLEITPPDEEEEEEEYFDEQCMATIVANTSTTTTTNTTTLNNVNNLKCTLNSNNGSEFVLASLFGDTDFKASYISTSKYMKCDICIQSVSDPVKWGSALEAIKLLSTEQALEMLICRGFTVTAEQLERHRDHYDLGLTPPDEAAGPHVLLMWKLIHMEYDKHVMLQNYQLVEVVKDAETTTLPNLPMMNASRNQAKSLMTAIRLYHELVSKPSLSKKAKTK</sequence>
<dbReference type="KEGG" id="vg:5179407"/>
<dbReference type="OrthoDB" id="40514at10239"/>
<keyword evidence="2" id="KW-1185">Reference proteome</keyword>
<name>Q14W20_9VIRU</name>
<dbReference type="EMBL" id="DQ665652">
    <property type="protein sequence ID" value="ABG25702.1"/>
    <property type="molecule type" value="Genomic_DNA"/>
</dbReference>
<dbReference type="GeneID" id="5179407"/>
<dbReference type="RefSeq" id="YP_656594.1">
    <property type="nucleotide sequence ID" value="NC_008210.1"/>
</dbReference>